<evidence type="ECO:0000313" key="3">
    <source>
        <dbReference type="EMBL" id="CAG8767651.1"/>
    </source>
</evidence>
<reference evidence="3" key="1">
    <citation type="submission" date="2021-06" db="EMBL/GenBank/DDBJ databases">
        <authorList>
            <person name="Kallberg Y."/>
            <person name="Tangrot J."/>
            <person name="Rosling A."/>
        </authorList>
    </citation>
    <scope>NUCLEOTIDE SEQUENCE</scope>
    <source>
        <strain evidence="3">FL966</strain>
    </source>
</reference>
<feature type="non-terminal residue" evidence="3">
    <location>
        <position position="263"/>
    </location>
</feature>
<dbReference type="CDD" id="cd00920">
    <property type="entry name" value="Cupredoxin"/>
    <property type="match status" value="1"/>
</dbReference>
<sequence>NEKVAVKEIYIPADDDENKLEWFLIRLVLLRFKVQMVEGISYLHIKMITHRDLHSNNILIHHGIIKISGFGLSKDLNNKMSSKTVTVNVTVGGGALTFNPQNISVNKNDVIQFNWASGNHSIIRSDALAMCTPSTSLKGGNAIISEAKTSGMATFLVDGSDSNIWYYCGVGIHCRMGMWGMITLKGTGTNNNPANPSSNDSSSSSQGISGVIIGIIVGAGLIFIAIVTGSFYFIKLKNRRDKPVLTSYNYADDVPTVNANTHA</sequence>
<dbReference type="PROSITE" id="PS50011">
    <property type="entry name" value="PROTEIN_KINASE_DOM"/>
    <property type="match status" value="1"/>
</dbReference>
<dbReference type="GO" id="GO:0009055">
    <property type="term" value="F:electron transfer activity"/>
    <property type="evidence" value="ECO:0007669"/>
    <property type="project" value="InterPro"/>
</dbReference>
<evidence type="ECO:0000256" key="1">
    <source>
        <dbReference type="SAM" id="Phobius"/>
    </source>
</evidence>
<keyword evidence="1" id="KW-0812">Transmembrane</keyword>
<dbReference type="GO" id="GO:0005507">
    <property type="term" value="F:copper ion binding"/>
    <property type="evidence" value="ECO:0007669"/>
    <property type="project" value="InterPro"/>
</dbReference>
<accession>A0A9N9NSS1</accession>
<feature type="domain" description="Protein kinase" evidence="2">
    <location>
        <begin position="1"/>
        <end position="263"/>
    </location>
</feature>
<keyword evidence="4" id="KW-1185">Reference proteome</keyword>
<name>A0A9N9NSS1_9GLOM</name>
<dbReference type="PANTHER" id="PTHR34883:SF17">
    <property type="entry name" value="CUPREDOXIN"/>
    <property type="match status" value="1"/>
</dbReference>
<dbReference type="InterPro" id="IPR000719">
    <property type="entry name" value="Prot_kinase_dom"/>
</dbReference>
<dbReference type="PANTHER" id="PTHR34883">
    <property type="entry name" value="SERINE-RICH PROTEIN, PUTATIVE-RELATED-RELATED"/>
    <property type="match status" value="1"/>
</dbReference>
<evidence type="ECO:0000313" key="4">
    <source>
        <dbReference type="Proteomes" id="UP000789759"/>
    </source>
</evidence>
<dbReference type="Gene3D" id="1.10.510.10">
    <property type="entry name" value="Transferase(Phosphotransferase) domain 1"/>
    <property type="match status" value="1"/>
</dbReference>
<dbReference type="GO" id="GO:0004672">
    <property type="term" value="F:protein kinase activity"/>
    <property type="evidence" value="ECO:0007669"/>
    <property type="project" value="InterPro"/>
</dbReference>
<gene>
    <name evidence="3" type="ORF">CPELLU_LOCUS15678</name>
</gene>
<dbReference type="InterPro" id="IPR008972">
    <property type="entry name" value="Cupredoxin"/>
</dbReference>
<dbReference type="AlphaFoldDB" id="A0A9N9NSS1"/>
<keyword evidence="1" id="KW-1133">Transmembrane helix</keyword>
<dbReference type="SUPFAM" id="SSF49503">
    <property type="entry name" value="Cupredoxins"/>
    <property type="match status" value="1"/>
</dbReference>
<feature type="transmembrane region" description="Helical" evidence="1">
    <location>
        <begin position="208"/>
        <end position="234"/>
    </location>
</feature>
<evidence type="ECO:0000259" key="2">
    <source>
        <dbReference type="PROSITE" id="PS50011"/>
    </source>
</evidence>
<feature type="non-terminal residue" evidence="3">
    <location>
        <position position="1"/>
    </location>
</feature>
<proteinExistence type="predicted"/>
<dbReference type="OrthoDB" id="2449374at2759"/>
<protein>
    <submittedName>
        <fullName evidence="3">20021_t:CDS:1</fullName>
    </submittedName>
</protein>
<dbReference type="GO" id="GO:0005524">
    <property type="term" value="F:ATP binding"/>
    <property type="evidence" value="ECO:0007669"/>
    <property type="project" value="InterPro"/>
</dbReference>
<organism evidence="3 4">
    <name type="scientific">Cetraspora pellucida</name>
    <dbReference type="NCBI Taxonomy" id="1433469"/>
    <lineage>
        <taxon>Eukaryota</taxon>
        <taxon>Fungi</taxon>
        <taxon>Fungi incertae sedis</taxon>
        <taxon>Mucoromycota</taxon>
        <taxon>Glomeromycotina</taxon>
        <taxon>Glomeromycetes</taxon>
        <taxon>Diversisporales</taxon>
        <taxon>Gigasporaceae</taxon>
        <taxon>Cetraspora</taxon>
    </lineage>
</organism>
<dbReference type="SUPFAM" id="SSF56112">
    <property type="entry name" value="Protein kinase-like (PK-like)"/>
    <property type="match status" value="1"/>
</dbReference>
<dbReference type="EMBL" id="CAJVQA010021191">
    <property type="protein sequence ID" value="CAG8767651.1"/>
    <property type="molecule type" value="Genomic_DNA"/>
</dbReference>
<dbReference type="InterPro" id="IPR011009">
    <property type="entry name" value="Kinase-like_dom_sf"/>
</dbReference>
<dbReference type="Proteomes" id="UP000789759">
    <property type="component" value="Unassembled WGS sequence"/>
</dbReference>
<dbReference type="Gene3D" id="2.60.40.420">
    <property type="entry name" value="Cupredoxins - blue copper proteins"/>
    <property type="match status" value="1"/>
</dbReference>
<dbReference type="Pfam" id="PF00069">
    <property type="entry name" value="Pkinase"/>
    <property type="match status" value="1"/>
</dbReference>
<comment type="caution">
    <text evidence="3">The sequence shown here is derived from an EMBL/GenBank/DDBJ whole genome shotgun (WGS) entry which is preliminary data.</text>
</comment>
<keyword evidence="1" id="KW-0472">Membrane</keyword>
<dbReference type="InterPro" id="IPR052953">
    <property type="entry name" value="Ser-rich/MCO-related"/>
</dbReference>